<dbReference type="InterPro" id="IPR021401">
    <property type="entry name" value="DUF3040"/>
</dbReference>
<gene>
    <name evidence="2" type="ORF">F4559_004900</name>
</gene>
<proteinExistence type="predicted"/>
<name>A0A7W7T741_9PSEU</name>
<evidence type="ECO:0008006" key="4">
    <source>
        <dbReference type="Google" id="ProtNLM"/>
    </source>
</evidence>
<evidence type="ECO:0000313" key="3">
    <source>
        <dbReference type="Proteomes" id="UP000542674"/>
    </source>
</evidence>
<sequence length="81" mass="8603">MLSESERRTLIEIETRLTDEEPALATALVAGKPKHPVLVYSLAAVFVALGVLLLLLGSFGPALASLGSASAILLLRGFTWR</sequence>
<dbReference type="Pfam" id="PF11239">
    <property type="entry name" value="DUF3040"/>
    <property type="match status" value="1"/>
</dbReference>
<dbReference type="Proteomes" id="UP000542674">
    <property type="component" value="Unassembled WGS sequence"/>
</dbReference>
<keyword evidence="1" id="KW-0472">Membrane</keyword>
<keyword evidence="3" id="KW-1185">Reference proteome</keyword>
<comment type="caution">
    <text evidence="2">The sequence shown here is derived from an EMBL/GenBank/DDBJ whole genome shotgun (WGS) entry which is preliminary data.</text>
</comment>
<organism evidence="2 3">
    <name type="scientific">Saccharothrix violaceirubra</name>
    <dbReference type="NCBI Taxonomy" id="413306"/>
    <lineage>
        <taxon>Bacteria</taxon>
        <taxon>Bacillati</taxon>
        <taxon>Actinomycetota</taxon>
        <taxon>Actinomycetes</taxon>
        <taxon>Pseudonocardiales</taxon>
        <taxon>Pseudonocardiaceae</taxon>
        <taxon>Saccharothrix</taxon>
    </lineage>
</organism>
<reference evidence="2 3" key="1">
    <citation type="submission" date="2020-08" db="EMBL/GenBank/DDBJ databases">
        <title>Sequencing the genomes of 1000 actinobacteria strains.</title>
        <authorList>
            <person name="Klenk H.-P."/>
        </authorList>
    </citation>
    <scope>NUCLEOTIDE SEQUENCE [LARGE SCALE GENOMIC DNA]</scope>
    <source>
        <strain evidence="2 3">DSM 45084</strain>
    </source>
</reference>
<protein>
    <recommendedName>
        <fullName evidence="4">DUF3040 family protein</fullName>
    </recommendedName>
</protein>
<dbReference type="EMBL" id="JACHJS010000001">
    <property type="protein sequence ID" value="MBB4967541.1"/>
    <property type="molecule type" value="Genomic_DNA"/>
</dbReference>
<keyword evidence="1" id="KW-0812">Transmembrane</keyword>
<feature type="transmembrane region" description="Helical" evidence="1">
    <location>
        <begin position="37"/>
        <end position="56"/>
    </location>
</feature>
<evidence type="ECO:0000256" key="1">
    <source>
        <dbReference type="SAM" id="Phobius"/>
    </source>
</evidence>
<dbReference type="AlphaFoldDB" id="A0A7W7T741"/>
<keyword evidence="1" id="KW-1133">Transmembrane helix</keyword>
<evidence type="ECO:0000313" key="2">
    <source>
        <dbReference type="EMBL" id="MBB4967541.1"/>
    </source>
</evidence>
<accession>A0A7W7T741</accession>
<dbReference type="RefSeq" id="WP_184672330.1">
    <property type="nucleotide sequence ID" value="NZ_BAABAI010000007.1"/>
</dbReference>